<dbReference type="Proteomes" id="UP000652761">
    <property type="component" value="Unassembled WGS sequence"/>
</dbReference>
<evidence type="ECO:0000313" key="2">
    <source>
        <dbReference type="Proteomes" id="UP000652761"/>
    </source>
</evidence>
<accession>A0A843TX46</accession>
<protein>
    <submittedName>
        <fullName evidence="1">Uncharacterized protein</fullName>
    </submittedName>
</protein>
<gene>
    <name evidence="1" type="ORF">Taro_005182</name>
</gene>
<feature type="non-terminal residue" evidence="1">
    <location>
        <position position="1"/>
    </location>
</feature>
<proteinExistence type="predicted"/>
<comment type="caution">
    <text evidence="1">The sequence shown here is derived from an EMBL/GenBank/DDBJ whole genome shotgun (WGS) entry which is preliminary data.</text>
</comment>
<dbReference type="EMBL" id="NMUH01000144">
    <property type="protein sequence ID" value="MQL72839.1"/>
    <property type="molecule type" value="Genomic_DNA"/>
</dbReference>
<name>A0A843TX46_COLES</name>
<keyword evidence="2" id="KW-1185">Reference proteome</keyword>
<sequence length="232" mass="25655">MKPHNLRYTCYTRYWTHTGLHKHDRRIRTVSGALWAGWLAQNVGLFSVLERDRGARRVLIATLGDVAYRLLLFWLIVCMCAACRALDERADVDRRIATSSCVATKSRRRDTALIVGGTDTSRRTGPQLVLFPVPHFRELRLESLKVTGMGLRGQQALDLSSVAARLRGRPVCLSGLVAGVASQIRKRLFDSPVRNRSLRCCSLSSPSSGLLTDEVSISALLSGCTVTVQCSN</sequence>
<organism evidence="1 2">
    <name type="scientific">Colocasia esculenta</name>
    <name type="common">Wild taro</name>
    <name type="synonym">Arum esculentum</name>
    <dbReference type="NCBI Taxonomy" id="4460"/>
    <lineage>
        <taxon>Eukaryota</taxon>
        <taxon>Viridiplantae</taxon>
        <taxon>Streptophyta</taxon>
        <taxon>Embryophyta</taxon>
        <taxon>Tracheophyta</taxon>
        <taxon>Spermatophyta</taxon>
        <taxon>Magnoliopsida</taxon>
        <taxon>Liliopsida</taxon>
        <taxon>Araceae</taxon>
        <taxon>Aroideae</taxon>
        <taxon>Colocasieae</taxon>
        <taxon>Colocasia</taxon>
    </lineage>
</organism>
<reference evidence="1" key="1">
    <citation type="submission" date="2017-07" db="EMBL/GenBank/DDBJ databases">
        <title>Taro Niue Genome Assembly and Annotation.</title>
        <authorList>
            <person name="Atibalentja N."/>
            <person name="Keating K."/>
            <person name="Fields C.J."/>
        </authorList>
    </citation>
    <scope>NUCLEOTIDE SEQUENCE</scope>
    <source>
        <strain evidence="1">Niue_2</strain>
        <tissue evidence="1">Leaf</tissue>
    </source>
</reference>
<evidence type="ECO:0000313" key="1">
    <source>
        <dbReference type="EMBL" id="MQL72839.1"/>
    </source>
</evidence>
<dbReference type="AlphaFoldDB" id="A0A843TX46"/>